<dbReference type="Pfam" id="PF00098">
    <property type="entry name" value="zf-CCHC"/>
    <property type="match status" value="1"/>
</dbReference>
<feature type="compositionally biased region" description="Basic and acidic residues" evidence="2">
    <location>
        <begin position="264"/>
        <end position="311"/>
    </location>
</feature>
<feature type="region of interest" description="Disordered" evidence="2">
    <location>
        <begin position="1"/>
        <end position="24"/>
    </location>
</feature>
<dbReference type="Proteomes" id="UP001219518">
    <property type="component" value="Unassembled WGS sequence"/>
</dbReference>
<dbReference type="InterPro" id="IPR001878">
    <property type="entry name" value="Znf_CCHC"/>
</dbReference>
<keyword evidence="5" id="KW-1185">Reference proteome</keyword>
<feature type="compositionally biased region" description="Basic and acidic residues" evidence="2">
    <location>
        <begin position="325"/>
        <end position="349"/>
    </location>
</feature>
<evidence type="ECO:0000256" key="2">
    <source>
        <dbReference type="SAM" id="MobiDB-lite"/>
    </source>
</evidence>
<feature type="region of interest" description="Disordered" evidence="2">
    <location>
        <begin position="218"/>
        <end position="395"/>
    </location>
</feature>
<gene>
    <name evidence="4" type="ORF">KUF71_022976</name>
</gene>
<feature type="compositionally biased region" description="Basic and acidic residues" evidence="2">
    <location>
        <begin position="358"/>
        <end position="395"/>
    </location>
</feature>
<keyword evidence="1" id="KW-0863">Zinc-finger</keyword>
<accession>A0AAE1LCB9</accession>
<feature type="domain" description="CCHC-type" evidence="3">
    <location>
        <begin position="398"/>
        <end position="413"/>
    </location>
</feature>
<evidence type="ECO:0000313" key="4">
    <source>
        <dbReference type="EMBL" id="KAK3913519.1"/>
    </source>
</evidence>
<organism evidence="4 5">
    <name type="scientific">Frankliniella fusca</name>
    <dbReference type="NCBI Taxonomy" id="407009"/>
    <lineage>
        <taxon>Eukaryota</taxon>
        <taxon>Metazoa</taxon>
        <taxon>Ecdysozoa</taxon>
        <taxon>Arthropoda</taxon>
        <taxon>Hexapoda</taxon>
        <taxon>Insecta</taxon>
        <taxon>Pterygota</taxon>
        <taxon>Neoptera</taxon>
        <taxon>Paraneoptera</taxon>
        <taxon>Thysanoptera</taxon>
        <taxon>Terebrantia</taxon>
        <taxon>Thripoidea</taxon>
        <taxon>Thripidae</taxon>
        <taxon>Frankliniella</taxon>
    </lineage>
</organism>
<comment type="caution">
    <text evidence="4">The sequence shown here is derived from an EMBL/GenBank/DDBJ whole genome shotgun (WGS) entry which is preliminary data.</text>
</comment>
<dbReference type="InterPro" id="IPR036875">
    <property type="entry name" value="Znf_CCHC_sf"/>
</dbReference>
<name>A0AAE1LCB9_9NEOP</name>
<dbReference type="GO" id="GO:0003676">
    <property type="term" value="F:nucleic acid binding"/>
    <property type="evidence" value="ECO:0007669"/>
    <property type="project" value="InterPro"/>
</dbReference>
<sequence>MPGENGLGSNDLLQRDDRDEYRTRDRGMMSFSAALALIPQFNGEKSGIKVKDFTKAVQSAGKLAQCDDEQLAEVAKLKIIGQASEFLDALPQLEAAPWSTLRKELESRFDVKLSPEECGAKMRACNKQQSGESVREYVSRIRQWGYRSLKLREGDEGGNKIRTEILEEEMLSIFKKGLNKEIGRFVTAQGPATLAEAIEFAEKQENFEETEGTVAVVRKVEAPIPAPRSRRDQFDDRRRSPPRGDYTRYPSADRYPPRRPTSGHYDRQPRDERYDRGQRDASRGRYDNYQRDSSRGRFNNDRNTSRGRYNDNRSASRGRYSQGRSDSRGHYSQDRSASRGRYEGRDGSRNRFNGNFNGKRDGEYGRNRSQSRGRENERSNTPYRRDGRSGSRGRERLCYECSSPNHIKRDCPRLRKGYGNNRVENYSGETYRRQ</sequence>
<dbReference type="SUPFAM" id="SSF57756">
    <property type="entry name" value="Retrovirus zinc finger-like domains"/>
    <property type="match status" value="1"/>
</dbReference>
<keyword evidence="1" id="KW-0479">Metal-binding</keyword>
<protein>
    <submittedName>
        <fullName evidence="4">Retrovirus-related Pol polyprotein from transposon TNT 1-94</fullName>
    </submittedName>
</protein>
<dbReference type="AlphaFoldDB" id="A0AAE1LCB9"/>
<evidence type="ECO:0000313" key="5">
    <source>
        <dbReference type="Proteomes" id="UP001219518"/>
    </source>
</evidence>
<reference evidence="4" key="1">
    <citation type="submission" date="2021-07" db="EMBL/GenBank/DDBJ databases">
        <authorList>
            <person name="Catto M.A."/>
            <person name="Jacobson A."/>
            <person name="Kennedy G."/>
            <person name="Labadie P."/>
            <person name="Hunt B.G."/>
            <person name="Srinivasan R."/>
        </authorList>
    </citation>
    <scope>NUCLEOTIDE SEQUENCE</scope>
    <source>
        <strain evidence="4">PL_HMW_Pooled</strain>
        <tissue evidence="4">Head</tissue>
    </source>
</reference>
<dbReference type="EMBL" id="JAHWGI010000325">
    <property type="protein sequence ID" value="KAK3913519.1"/>
    <property type="molecule type" value="Genomic_DNA"/>
</dbReference>
<feature type="compositionally biased region" description="Basic and acidic residues" evidence="2">
    <location>
        <begin position="13"/>
        <end position="24"/>
    </location>
</feature>
<evidence type="ECO:0000256" key="1">
    <source>
        <dbReference type="PROSITE-ProRule" id="PRU00047"/>
    </source>
</evidence>
<reference evidence="4" key="2">
    <citation type="journal article" date="2023" name="BMC Genomics">
        <title>Pest status, molecular evolution, and epigenetic factors derived from the genome assembly of Frankliniella fusca, a thysanopteran phytovirus vector.</title>
        <authorList>
            <person name="Catto M.A."/>
            <person name="Labadie P.E."/>
            <person name="Jacobson A.L."/>
            <person name="Kennedy G.G."/>
            <person name="Srinivasan R."/>
            <person name="Hunt B.G."/>
        </authorList>
    </citation>
    <scope>NUCLEOTIDE SEQUENCE</scope>
    <source>
        <strain evidence="4">PL_HMW_Pooled</strain>
    </source>
</reference>
<dbReference type="PROSITE" id="PS50158">
    <property type="entry name" value="ZF_CCHC"/>
    <property type="match status" value="1"/>
</dbReference>
<dbReference type="GO" id="GO:0008270">
    <property type="term" value="F:zinc ion binding"/>
    <property type="evidence" value="ECO:0007669"/>
    <property type="project" value="UniProtKB-KW"/>
</dbReference>
<feature type="compositionally biased region" description="Basic and acidic residues" evidence="2">
    <location>
        <begin position="229"/>
        <end position="239"/>
    </location>
</feature>
<proteinExistence type="predicted"/>
<keyword evidence="1" id="KW-0862">Zinc</keyword>
<evidence type="ECO:0000259" key="3">
    <source>
        <dbReference type="PROSITE" id="PS50158"/>
    </source>
</evidence>